<accession>A0A6I6CM02</accession>
<dbReference type="GO" id="GO:0003677">
    <property type="term" value="F:DNA binding"/>
    <property type="evidence" value="ECO:0007669"/>
    <property type="project" value="InterPro"/>
</dbReference>
<feature type="domain" description="Transposase IS116/IS110/IS902 C-terminal" evidence="2">
    <location>
        <begin position="119"/>
        <end position="202"/>
    </location>
</feature>
<reference evidence="3 4" key="1">
    <citation type="submission" date="2019-03" db="EMBL/GenBank/DDBJ databases">
        <title>Wolbachia endosymbiont of Haematobia irritans wIrr.</title>
        <authorList>
            <person name="Parry R.H."/>
            <person name="Asgari S."/>
        </authorList>
    </citation>
    <scope>NUCLEOTIDE SEQUENCE [LARGE SCALE GENOMIC DNA]</scope>
    <source>
        <strain evidence="4">wIrr</strain>
    </source>
</reference>
<keyword evidence="1" id="KW-0175">Coiled coil</keyword>
<dbReference type="PANTHER" id="PTHR33055">
    <property type="entry name" value="TRANSPOSASE FOR INSERTION SEQUENCE ELEMENT IS1111A"/>
    <property type="match status" value="1"/>
</dbReference>
<protein>
    <submittedName>
        <fullName evidence="3">IS110 family transposase</fullName>
    </submittedName>
</protein>
<dbReference type="PANTHER" id="PTHR33055:SF13">
    <property type="entry name" value="TRANSPOSASE"/>
    <property type="match status" value="1"/>
</dbReference>
<dbReference type="AlphaFoldDB" id="A0A6I6CM02"/>
<evidence type="ECO:0000313" key="4">
    <source>
        <dbReference type="Proteomes" id="UP000422744"/>
    </source>
</evidence>
<dbReference type="EMBL" id="CP037426">
    <property type="protein sequence ID" value="QGT16215.1"/>
    <property type="molecule type" value="Genomic_DNA"/>
</dbReference>
<sequence length="239" mass="26702">MTVHKAHPNRVYAFAKACNHFAKTDKLDAKLLEKYAEFVSKDGEVKGCIISQKQEELKELGAVERNLNDAIHANKCRLQSASGKAREYIERQIGFAEKQLKEIRQDIEDAIAELKGKNELLISYKGIGSKTASVLLTEVPELGRLENREIACLVGVAPKTSESGRKVGKAQIKGGRFYARKALYMSALVAMRHNRKMKAFYQRLVDSGKAAKVALVAVMRKIIVCLNAMIKNNNFYLDS</sequence>
<dbReference type="Pfam" id="PF02371">
    <property type="entry name" value="Transposase_20"/>
    <property type="match status" value="1"/>
</dbReference>
<evidence type="ECO:0000259" key="2">
    <source>
        <dbReference type="Pfam" id="PF02371"/>
    </source>
</evidence>
<organism evidence="3 4">
    <name type="scientific">Wolbachia pipientis</name>
    <dbReference type="NCBI Taxonomy" id="955"/>
    <lineage>
        <taxon>Bacteria</taxon>
        <taxon>Pseudomonadati</taxon>
        <taxon>Pseudomonadota</taxon>
        <taxon>Alphaproteobacteria</taxon>
        <taxon>Rickettsiales</taxon>
        <taxon>Anaplasmataceae</taxon>
        <taxon>Wolbachieae</taxon>
        <taxon>Wolbachia</taxon>
    </lineage>
</organism>
<name>A0A6I6CM02_WOLPI</name>
<dbReference type="GO" id="GO:0004803">
    <property type="term" value="F:transposase activity"/>
    <property type="evidence" value="ECO:0007669"/>
    <property type="project" value="InterPro"/>
</dbReference>
<dbReference type="GO" id="GO:0006313">
    <property type="term" value="P:DNA transposition"/>
    <property type="evidence" value="ECO:0007669"/>
    <property type="project" value="InterPro"/>
</dbReference>
<evidence type="ECO:0000256" key="1">
    <source>
        <dbReference type="SAM" id="Coils"/>
    </source>
</evidence>
<feature type="coiled-coil region" evidence="1">
    <location>
        <begin position="50"/>
        <end position="120"/>
    </location>
</feature>
<dbReference type="Proteomes" id="UP000422744">
    <property type="component" value="Chromosome"/>
</dbReference>
<dbReference type="InterPro" id="IPR003346">
    <property type="entry name" value="Transposase_20"/>
</dbReference>
<evidence type="ECO:0000313" key="3">
    <source>
        <dbReference type="EMBL" id="QGT16215.1"/>
    </source>
</evidence>
<gene>
    <name evidence="3" type="ORF">E0495_02900</name>
</gene>
<proteinExistence type="predicted"/>
<dbReference type="InterPro" id="IPR047650">
    <property type="entry name" value="Transpos_IS110"/>
</dbReference>